<evidence type="ECO:0000313" key="2">
    <source>
        <dbReference type="Proteomes" id="UP000241769"/>
    </source>
</evidence>
<reference evidence="1 2" key="1">
    <citation type="journal article" date="2018" name="Genome Biol. Evol.">
        <title>Multiple Roots of Fruiting Body Formation in Amoebozoa.</title>
        <authorList>
            <person name="Hillmann F."/>
            <person name="Forbes G."/>
            <person name="Novohradska S."/>
            <person name="Ferling I."/>
            <person name="Riege K."/>
            <person name="Groth M."/>
            <person name="Westermann M."/>
            <person name="Marz M."/>
            <person name="Spaller T."/>
            <person name="Winckler T."/>
            <person name="Schaap P."/>
            <person name="Glockner G."/>
        </authorList>
    </citation>
    <scope>NUCLEOTIDE SEQUENCE [LARGE SCALE GENOMIC DNA]</scope>
    <source>
        <strain evidence="1 2">Jena</strain>
    </source>
</reference>
<comment type="caution">
    <text evidence="1">The sequence shown here is derived from an EMBL/GenBank/DDBJ whole genome shotgun (WGS) entry which is preliminary data.</text>
</comment>
<dbReference type="AlphaFoldDB" id="A0A2P6ND52"/>
<keyword evidence="2" id="KW-1185">Reference proteome</keyword>
<dbReference type="EMBL" id="MDYQ01000116">
    <property type="protein sequence ID" value="PRP81855.1"/>
    <property type="molecule type" value="Genomic_DNA"/>
</dbReference>
<protein>
    <submittedName>
        <fullName evidence="1">Uncharacterized protein</fullName>
    </submittedName>
</protein>
<organism evidence="1 2">
    <name type="scientific">Planoprotostelium fungivorum</name>
    <dbReference type="NCBI Taxonomy" id="1890364"/>
    <lineage>
        <taxon>Eukaryota</taxon>
        <taxon>Amoebozoa</taxon>
        <taxon>Evosea</taxon>
        <taxon>Variosea</taxon>
        <taxon>Cavosteliida</taxon>
        <taxon>Cavosteliaceae</taxon>
        <taxon>Planoprotostelium</taxon>
    </lineage>
</organism>
<evidence type="ECO:0000313" key="1">
    <source>
        <dbReference type="EMBL" id="PRP81855.1"/>
    </source>
</evidence>
<gene>
    <name evidence="1" type="ORF">PROFUN_10604</name>
</gene>
<dbReference type="Proteomes" id="UP000241769">
    <property type="component" value="Unassembled WGS sequence"/>
</dbReference>
<dbReference type="InParanoid" id="A0A2P6ND52"/>
<name>A0A2P6ND52_9EUKA</name>
<sequence length="66" mass="7516">MTAVKQTSIKKVFNGGGGRNDNILGRVAANPWVLYFDQKPYDSEDLLFGNFMREISHAILDQRESR</sequence>
<accession>A0A2P6ND52</accession>
<proteinExistence type="predicted"/>